<organism evidence="4 5">
    <name type="scientific">Hydrogenivirga caldilitoris</name>
    <dbReference type="NCBI Taxonomy" id="246264"/>
    <lineage>
        <taxon>Bacteria</taxon>
        <taxon>Pseudomonadati</taxon>
        <taxon>Aquificota</taxon>
        <taxon>Aquificia</taxon>
        <taxon>Aquificales</taxon>
        <taxon>Aquificaceae</taxon>
        <taxon>Hydrogenivirga</taxon>
    </lineage>
</organism>
<reference evidence="4 5" key="1">
    <citation type="submission" date="2018-10" db="EMBL/GenBank/DDBJ databases">
        <title>Genomic Encyclopedia of Archaeal and Bacterial Type Strains, Phase II (KMG-II): from individual species to whole genera.</title>
        <authorList>
            <person name="Goeker M."/>
        </authorList>
    </citation>
    <scope>NUCLEOTIDE SEQUENCE [LARGE SCALE GENOMIC DNA]</scope>
    <source>
        <strain evidence="4 5">DSM 16510</strain>
    </source>
</reference>
<dbReference type="AlphaFoldDB" id="A0A497XPI7"/>
<evidence type="ECO:0000259" key="3">
    <source>
        <dbReference type="Pfam" id="PF13614"/>
    </source>
</evidence>
<dbReference type="InterPro" id="IPR025501">
    <property type="entry name" value="MinD_FleN"/>
</dbReference>
<evidence type="ECO:0000256" key="1">
    <source>
        <dbReference type="ARBA" id="ARBA00022741"/>
    </source>
</evidence>
<keyword evidence="1" id="KW-0547">Nucleotide-binding</keyword>
<dbReference type="GO" id="GO:0009898">
    <property type="term" value="C:cytoplasmic side of plasma membrane"/>
    <property type="evidence" value="ECO:0007669"/>
    <property type="project" value="TreeGrafter"/>
</dbReference>
<evidence type="ECO:0000256" key="2">
    <source>
        <dbReference type="ARBA" id="ARBA00022840"/>
    </source>
</evidence>
<dbReference type="EMBL" id="RCCJ01000001">
    <property type="protein sequence ID" value="RLJ70191.1"/>
    <property type="molecule type" value="Genomic_DNA"/>
</dbReference>
<accession>A0A497XPI7</accession>
<feature type="domain" description="AAA" evidence="3">
    <location>
        <begin position="21"/>
        <end position="186"/>
    </location>
</feature>
<dbReference type="GO" id="GO:0016887">
    <property type="term" value="F:ATP hydrolysis activity"/>
    <property type="evidence" value="ECO:0007669"/>
    <property type="project" value="TreeGrafter"/>
</dbReference>
<dbReference type="InterPro" id="IPR033875">
    <property type="entry name" value="FlhG"/>
</dbReference>
<evidence type="ECO:0000313" key="4">
    <source>
        <dbReference type="EMBL" id="RLJ70191.1"/>
    </source>
</evidence>
<comment type="caution">
    <text evidence="4">The sequence shown here is derived from an EMBL/GenBank/DDBJ whole genome shotgun (WGS) entry which is preliminary data.</text>
</comment>
<dbReference type="PANTHER" id="PTHR43384">
    <property type="entry name" value="SEPTUM SITE-DETERMINING PROTEIN MIND HOMOLOG, CHLOROPLASTIC-RELATED"/>
    <property type="match status" value="1"/>
</dbReference>
<dbReference type="GO" id="GO:0051782">
    <property type="term" value="P:negative regulation of cell division"/>
    <property type="evidence" value="ECO:0007669"/>
    <property type="project" value="TreeGrafter"/>
</dbReference>
<dbReference type="InterPro" id="IPR025669">
    <property type="entry name" value="AAA_dom"/>
</dbReference>
<dbReference type="GO" id="GO:0005829">
    <property type="term" value="C:cytosol"/>
    <property type="evidence" value="ECO:0007669"/>
    <property type="project" value="TreeGrafter"/>
</dbReference>
<dbReference type="PANTHER" id="PTHR43384:SF4">
    <property type="entry name" value="CELLULOSE BIOSYNTHESIS PROTEIN BCSQ-RELATED"/>
    <property type="match status" value="1"/>
</dbReference>
<name>A0A497XPI7_9AQUI</name>
<protein>
    <submittedName>
        <fullName evidence="4">Flagellar biosynthesis protein FlhG</fullName>
    </submittedName>
</protein>
<proteinExistence type="predicted"/>
<keyword evidence="2" id="KW-0067">ATP-binding</keyword>
<dbReference type="OrthoDB" id="9816297at2"/>
<dbReference type="InterPro" id="IPR027417">
    <property type="entry name" value="P-loop_NTPase"/>
</dbReference>
<keyword evidence="4" id="KW-0966">Cell projection</keyword>
<dbReference type="Pfam" id="PF13614">
    <property type="entry name" value="AAA_31"/>
    <property type="match status" value="1"/>
</dbReference>
<dbReference type="Gene3D" id="3.40.50.300">
    <property type="entry name" value="P-loop containing nucleotide triphosphate hydrolases"/>
    <property type="match status" value="1"/>
</dbReference>
<gene>
    <name evidence="4" type="ORF">BCF55_0457</name>
</gene>
<dbReference type="RefSeq" id="WP_121009388.1">
    <property type="nucleotide sequence ID" value="NZ_RCCJ01000001.1"/>
</dbReference>
<evidence type="ECO:0000313" key="5">
    <source>
        <dbReference type="Proteomes" id="UP000267841"/>
    </source>
</evidence>
<dbReference type="PIRSF" id="PIRSF003092">
    <property type="entry name" value="MinD"/>
    <property type="match status" value="1"/>
</dbReference>
<keyword evidence="4" id="KW-0282">Flagellum</keyword>
<dbReference type="Proteomes" id="UP000267841">
    <property type="component" value="Unassembled WGS sequence"/>
</dbReference>
<dbReference type="InterPro" id="IPR050625">
    <property type="entry name" value="ParA/MinD_ATPase"/>
</dbReference>
<dbReference type="CDD" id="cd02038">
    <property type="entry name" value="FlhG-like"/>
    <property type="match status" value="1"/>
</dbReference>
<keyword evidence="4" id="KW-0969">Cilium</keyword>
<dbReference type="GO" id="GO:0005524">
    <property type="term" value="F:ATP binding"/>
    <property type="evidence" value="ECO:0007669"/>
    <property type="project" value="UniProtKB-KW"/>
</dbReference>
<dbReference type="SUPFAM" id="SSF52540">
    <property type="entry name" value="P-loop containing nucleoside triphosphate hydrolases"/>
    <property type="match status" value="1"/>
</dbReference>
<keyword evidence="5" id="KW-1185">Reference proteome</keyword>
<sequence>MSLNQQATHLRHREGAETGTKYLAIASGKGGVGKTILSLSIGKSLSNSGKKVLIIDADFGLSNIHLMLGITPQKNLAHFFFGDASFEQIVVKVEDNFSFISSGNGIYELAKLPKEQVINLIRRLQELAEDNYDYVIFDTPPGIHDDTIAVVSSADFPLIITTPEPTAVADAYALIKIINRENETENFYLVVNKVENDNEGKKVYESIKLLTERYTTAKLNHVGNIRYRKTLIRKIIEQNPFESGFMDDVYNILSNMSVDVLPRRRGFWESVMSRLLRK</sequence>